<feature type="transmembrane region" description="Helical" evidence="1">
    <location>
        <begin position="179"/>
        <end position="206"/>
    </location>
</feature>
<evidence type="ECO:0000313" key="3">
    <source>
        <dbReference type="Proteomes" id="UP000199515"/>
    </source>
</evidence>
<dbReference type="RefSeq" id="WP_091289301.1">
    <property type="nucleotide sequence ID" value="NZ_FNON01000003.1"/>
</dbReference>
<dbReference type="AlphaFoldDB" id="A0A1H3CXV3"/>
<keyword evidence="1" id="KW-0812">Transmembrane</keyword>
<dbReference type="EMBL" id="FNON01000003">
    <property type="protein sequence ID" value="SDX58965.1"/>
    <property type="molecule type" value="Genomic_DNA"/>
</dbReference>
<dbReference type="OrthoDB" id="3634551at2"/>
<dbReference type="Proteomes" id="UP000199515">
    <property type="component" value="Unassembled WGS sequence"/>
</dbReference>
<protein>
    <submittedName>
        <fullName evidence="2">Uncharacterized protein</fullName>
    </submittedName>
</protein>
<reference evidence="2 3" key="1">
    <citation type="submission" date="2016-10" db="EMBL/GenBank/DDBJ databases">
        <authorList>
            <person name="de Groot N.N."/>
        </authorList>
    </citation>
    <scope>NUCLEOTIDE SEQUENCE [LARGE SCALE GENOMIC DNA]</scope>
    <source>
        <strain evidence="2 3">CPCC 202699</strain>
    </source>
</reference>
<name>A0A1H3CXV3_9PSEU</name>
<proteinExistence type="predicted"/>
<keyword evidence="1" id="KW-0472">Membrane</keyword>
<organism evidence="2 3">
    <name type="scientific">Amycolatopsis xylanica</name>
    <dbReference type="NCBI Taxonomy" id="589385"/>
    <lineage>
        <taxon>Bacteria</taxon>
        <taxon>Bacillati</taxon>
        <taxon>Actinomycetota</taxon>
        <taxon>Actinomycetes</taxon>
        <taxon>Pseudonocardiales</taxon>
        <taxon>Pseudonocardiaceae</taxon>
        <taxon>Amycolatopsis</taxon>
    </lineage>
</organism>
<sequence length="320" mass="35543">MAGYREPWWAEVDKAAKLMSSYLGTIATRVRQEGTYTPVRGSAVKRRQPGSLRHIDEVIRANGWYYGIDKDLIGGVFTGKTECLTNTPLVVAVARACHEILGEELTLDATVPLLAASQRIQVLVAEAEAADRRAGDAQVIVRGRRAILDGRVVPEPRDSGVLELRAASPRSRRDRRRPWLIAAAVTAAISVLLAAAFMGGVLPWPWSPTDDNPDYRVLASRPVAAEVDRNPDHCAERTTLVDNGNHQAAGSVRLRECLDAVEIWVADLDRDSRCVYVELVWTEFSRDRSDDACPAGHIVHRRYPRRSGDYRPELVSTYRP</sequence>
<evidence type="ECO:0000256" key="1">
    <source>
        <dbReference type="SAM" id="Phobius"/>
    </source>
</evidence>
<evidence type="ECO:0000313" key="2">
    <source>
        <dbReference type="EMBL" id="SDX58965.1"/>
    </source>
</evidence>
<gene>
    <name evidence="2" type="ORF">SAMN05421504_103190</name>
</gene>
<accession>A0A1H3CXV3</accession>
<keyword evidence="1" id="KW-1133">Transmembrane helix</keyword>
<dbReference type="STRING" id="589385.SAMN05421504_103190"/>
<keyword evidence="3" id="KW-1185">Reference proteome</keyword>